<proteinExistence type="predicted"/>
<reference evidence="2 3" key="1">
    <citation type="submission" date="2014-04" db="EMBL/GenBank/DDBJ databases">
        <authorList>
            <consortium name="DOE Joint Genome Institute"/>
            <person name="Kuo A."/>
            <person name="Kohler A."/>
            <person name="Costa M.D."/>
            <person name="Nagy L.G."/>
            <person name="Floudas D."/>
            <person name="Copeland A."/>
            <person name="Barry K.W."/>
            <person name="Cichocki N."/>
            <person name="Veneault-Fourrey C."/>
            <person name="LaButti K."/>
            <person name="Lindquist E.A."/>
            <person name="Lipzen A."/>
            <person name="Lundell T."/>
            <person name="Morin E."/>
            <person name="Murat C."/>
            <person name="Sun H."/>
            <person name="Tunlid A."/>
            <person name="Henrissat B."/>
            <person name="Grigoriev I.V."/>
            <person name="Hibbett D.S."/>
            <person name="Martin F."/>
            <person name="Nordberg H.P."/>
            <person name="Cantor M.N."/>
            <person name="Hua S.X."/>
        </authorList>
    </citation>
    <scope>NUCLEOTIDE SEQUENCE [LARGE SCALE GENOMIC DNA]</scope>
    <source>
        <strain evidence="2 3">441</strain>
    </source>
</reference>
<gene>
    <name evidence="2" type="ORF">PISMIDRAFT_16791</name>
</gene>
<name>A0A0C9XRZ8_9AGAM</name>
<organism evidence="2 3">
    <name type="scientific">Pisolithus microcarpus 441</name>
    <dbReference type="NCBI Taxonomy" id="765257"/>
    <lineage>
        <taxon>Eukaryota</taxon>
        <taxon>Fungi</taxon>
        <taxon>Dikarya</taxon>
        <taxon>Basidiomycota</taxon>
        <taxon>Agaricomycotina</taxon>
        <taxon>Agaricomycetes</taxon>
        <taxon>Agaricomycetidae</taxon>
        <taxon>Boletales</taxon>
        <taxon>Sclerodermatineae</taxon>
        <taxon>Pisolithaceae</taxon>
        <taxon>Pisolithus</taxon>
    </lineage>
</organism>
<feature type="region of interest" description="Disordered" evidence="1">
    <location>
        <begin position="248"/>
        <end position="288"/>
    </location>
</feature>
<sequence>MQASNSPLLAFNQGIAEMSSKPDLQYLKETINKLQVENVLLRAEWNAVQNAYNTLVAQLSVIGPDSCTPQDDCAIKTVLRPAPIATMPLINADPLPQLNHTDYPKTRSWTEEEWKGWCTTPEGQCSNLQTSFLEDDTGRPLPNTRVTHILQAMRGIWHGFRKHGAIDGQTTWASMPLMVKNTFRIEITRAFPELNLCADSWKSDMLAKRHYPSFKQTWFTNKSDEKTVNSMKRKVKIETTVGRTVSPTLKRARLRLGSRSPDDGDQDVSDNLPVDGSGDLSSASMSTTASSLMRSSSLLGPFTQSSPALVDSHHAMSDTDSPPDGHDSATMPGESVRGPTAPDMGAIGQGDGGFKISSALIKNPLLSVPHTQLPVDVCLPQESLSVPLEVTNCDSLLSVCPTQPPVDMHDTYPSQQSLNMPSPVVEGRNITPSSELKDQRYQIHPASIAGGTSLRGMAVNVIPMQASTAGEKSVGGGTNLTAANVIATQASMGGEKKTWRPPLNKSARTLCMHHYQKQVGGSLEEFNAYWDALSEEAKTKYKNEVKQLITGGVWTNGMMNIITKFSGLPMH</sequence>
<evidence type="ECO:0000313" key="3">
    <source>
        <dbReference type="Proteomes" id="UP000054018"/>
    </source>
</evidence>
<feature type="compositionally biased region" description="Basic and acidic residues" evidence="1">
    <location>
        <begin position="311"/>
        <end position="327"/>
    </location>
</feature>
<dbReference type="OrthoDB" id="2667363at2759"/>
<dbReference type="STRING" id="765257.A0A0C9XRZ8"/>
<evidence type="ECO:0000313" key="2">
    <source>
        <dbReference type="EMBL" id="KIK15070.1"/>
    </source>
</evidence>
<protein>
    <submittedName>
        <fullName evidence="2">Uncharacterized protein</fullName>
    </submittedName>
</protein>
<dbReference type="EMBL" id="KN833908">
    <property type="protein sequence ID" value="KIK15070.1"/>
    <property type="molecule type" value="Genomic_DNA"/>
</dbReference>
<feature type="region of interest" description="Disordered" evidence="1">
    <location>
        <begin position="303"/>
        <end position="350"/>
    </location>
</feature>
<keyword evidence="3" id="KW-1185">Reference proteome</keyword>
<evidence type="ECO:0000256" key="1">
    <source>
        <dbReference type="SAM" id="MobiDB-lite"/>
    </source>
</evidence>
<dbReference type="HOGENOM" id="CLU_563946_0_0_1"/>
<accession>A0A0C9XRZ8</accession>
<dbReference type="Proteomes" id="UP000054018">
    <property type="component" value="Unassembled WGS sequence"/>
</dbReference>
<reference evidence="3" key="2">
    <citation type="submission" date="2015-01" db="EMBL/GenBank/DDBJ databases">
        <title>Evolutionary Origins and Diversification of the Mycorrhizal Mutualists.</title>
        <authorList>
            <consortium name="DOE Joint Genome Institute"/>
            <consortium name="Mycorrhizal Genomics Consortium"/>
            <person name="Kohler A."/>
            <person name="Kuo A."/>
            <person name="Nagy L.G."/>
            <person name="Floudas D."/>
            <person name="Copeland A."/>
            <person name="Barry K.W."/>
            <person name="Cichocki N."/>
            <person name="Veneault-Fourrey C."/>
            <person name="LaButti K."/>
            <person name="Lindquist E.A."/>
            <person name="Lipzen A."/>
            <person name="Lundell T."/>
            <person name="Morin E."/>
            <person name="Murat C."/>
            <person name="Riley R."/>
            <person name="Ohm R."/>
            <person name="Sun H."/>
            <person name="Tunlid A."/>
            <person name="Henrissat B."/>
            <person name="Grigoriev I.V."/>
            <person name="Hibbett D.S."/>
            <person name="Martin F."/>
        </authorList>
    </citation>
    <scope>NUCLEOTIDE SEQUENCE [LARGE SCALE GENOMIC DNA]</scope>
    <source>
        <strain evidence="3">441</strain>
    </source>
</reference>
<dbReference type="AlphaFoldDB" id="A0A0C9XRZ8"/>